<dbReference type="NCBIfam" id="TIGR00655">
    <property type="entry name" value="PurU"/>
    <property type="match status" value="1"/>
</dbReference>
<protein>
    <recommendedName>
        <fullName evidence="3 4">Formyltetrahydrofolate deformylase</fullName>
        <ecNumber evidence="3 4">3.5.1.10</ecNumber>
    </recommendedName>
    <alternativeName>
        <fullName evidence="3">Formyl-FH(4) hydrolase</fullName>
    </alternativeName>
</protein>
<evidence type="ECO:0000313" key="6">
    <source>
        <dbReference type="EMBL" id="WNC67006.1"/>
    </source>
</evidence>
<dbReference type="Proteomes" id="UP001248581">
    <property type="component" value="Chromosome"/>
</dbReference>
<keyword evidence="1 3" id="KW-0554">One-carbon metabolism</keyword>
<dbReference type="InterPro" id="IPR044074">
    <property type="entry name" value="PurU_ACT"/>
</dbReference>
<feature type="active site" evidence="3">
    <location>
        <position position="234"/>
    </location>
</feature>
<name>A0ABY9TDW6_9GAMM</name>
<dbReference type="CDD" id="cd08648">
    <property type="entry name" value="FMT_core_Formyl-FH4-Hydrolase_C"/>
    <property type="match status" value="1"/>
</dbReference>
<reference evidence="7" key="1">
    <citation type="submission" date="2023-09" db="EMBL/GenBank/DDBJ databases">
        <authorList>
            <person name="Li S."/>
            <person name="Li X."/>
            <person name="Zhang C."/>
            <person name="Zhao Z."/>
        </authorList>
    </citation>
    <scope>NUCLEOTIDE SEQUENCE [LARGE SCALE GENOMIC DNA]</scope>
    <source>
        <strain evidence="7">SQ345</strain>
    </source>
</reference>
<comment type="pathway">
    <text evidence="3">Purine metabolism; IMP biosynthesis via de novo pathway; formate from 10-formyl-5,6,7,8-tetrahydrofolate: step 1/1.</text>
</comment>
<dbReference type="EMBL" id="CP134146">
    <property type="protein sequence ID" value="WNC67006.1"/>
    <property type="molecule type" value="Genomic_DNA"/>
</dbReference>
<dbReference type="NCBIfam" id="NF004684">
    <property type="entry name" value="PRK06027.1"/>
    <property type="match status" value="1"/>
</dbReference>
<evidence type="ECO:0000313" key="7">
    <source>
        <dbReference type="Proteomes" id="UP001248581"/>
    </source>
</evidence>
<proteinExistence type="inferred from homology"/>
<keyword evidence="2 3" id="KW-0378">Hydrolase</keyword>
<evidence type="ECO:0000256" key="3">
    <source>
        <dbReference type="HAMAP-Rule" id="MF_01927"/>
    </source>
</evidence>
<comment type="function">
    <text evidence="3">Catalyzes the hydrolysis of 10-formyltetrahydrofolate (formyl-FH4) to formate and tetrahydrofolate (FH4).</text>
</comment>
<dbReference type="Gene3D" id="3.40.50.170">
    <property type="entry name" value="Formyl transferase, N-terminal domain"/>
    <property type="match status" value="1"/>
</dbReference>
<keyword evidence="3" id="KW-0658">Purine biosynthesis</keyword>
<evidence type="ECO:0000256" key="2">
    <source>
        <dbReference type="ARBA" id="ARBA00022801"/>
    </source>
</evidence>
<dbReference type="HAMAP" id="MF_01927">
    <property type="entry name" value="PurU"/>
    <property type="match status" value="1"/>
</dbReference>
<dbReference type="PIRSF" id="PIRSF036480">
    <property type="entry name" value="FormyFH4_hydr"/>
    <property type="match status" value="1"/>
</dbReference>
<dbReference type="RefSeq" id="WP_348386170.1">
    <property type="nucleotide sequence ID" value="NZ_CP134146.1"/>
</dbReference>
<dbReference type="InterPro" id="IPR002376">
    <property type="entry name" value="Formyl_transf_N"/>
</dbReference>
<organism evidence="6 7">
    <name type="scientific">Thalassotalea nanhaiensis</name>
    <dbReference type="NCBI Taxonomy" id="3065648"/>
    <lineage>
        <taxon>Bacteria</taxon>
        <taxon>Pseudomonadati</taxon>
        <taxon>Pseudomonadota</taxon>
        <taxon>Gammaproteobacteria</taxon>
        <taxon>Alteromonadales</taxon>
        <taxon>Colwelliaceae</taxon>
        <taxon>Thalassotalea</taxon>
    </lineage>
</organism>
<dbReference type="InterPro" id="IPR041729">
    <property type="entry name" value="Formyl-FH4-Hydrolase_C"/>
</dbReference>
<accession>A0ABY9TDW6</accession>
<dbReference type="InterPro" id="IPR045865">
    <property type="entry name" value="ACT-like_dom_sf"/>
</dbReference>
<dbReference type="PRINTS" id="PR01575">
    <property type="entry name" value="FFH4HYDRLASE"/>
</dbReference>
<dbReference type="CDD" id="cd04875">
    <property type="entry name" value="ACT_F4HF-DF"/>
    <property type="match status" value="1"/>
</dbReference>
<evidence type="ECO:0000259" key="5">
    <source>
        <dbReference type="Pfam" id="PF00551"/>
    </source>
</evidence>
<dbReference type="GO" id="GO:0008864">
    <property type="term" value="F:formyltetrahydrofolate deformylase activity"/>
    <property type="evidence" value="ECO:0007669"/>
    <property type="project" value="UniProtKB-EC"/>
</dbReference>
<evidence type="ECO:0000256" key="4">
    <source>
        <dbReference type="NCBIfam" id="TIGR00655"/>
    </source>
</evidence>
<dbReference type="SUPFAM" id="SSF53328">
    <property type="entry name" value="Formyltransferase"/>
    <property type="match status" value="1"/>
</dbReference>
<dbReference type="PANTHER" id="PTHR42706:SF1">
    <property type="entry name" value="FORMYLTETRAHYDROFOLATE DEFORMYLASE 2, MITOCHONDRIAL"/>
    <property type="match status" value="1"/>
</dbReference>
<dbReference type="EC" id="3.5.1.10" evidence="3 4"/>
<comment type="catalytic activity">
    <reaction evidence="3">
        <text>(6R)-10-formyltetrahydrofolate + H2O = (6S)-5,6,7,8-tetrahydrofolate + formate + H(+)</text>
        <dbReference type="Rhea" id="RHEA:19833"/>
        <dbReference type="ChEBI" id="CHEBI:15377"/>
        <dbReference type="ChEBI" id="CHEBI:15378"/>
        <dbReference type="ChEBI" id="CHEBI:15740"/>
        <dbReference type="ChEBI" id="CHEBI:57453"/>
        <dbReference type="ChEBI" id="CHEBI:195366"/>
        <dbReference type="EC" id="3.5.1.10"/>
    </reaction>
</comment>
<evidence type="ECO:0000256" key="1">
    <source>
        <dbReference type="ARBA" id="ARBA00022563"/>
    </source>
</evidence>
<keyword evidence="7" id="KW-1185">Reference proteome</keyword>
<dbReference type="Pfam" id="PF00551">
    <property type="entry name" value="Formyl_trans_N"/>
    <property type="match status" value="1"/>
</dbReference>
<dbReference type="Gene3D" id="3.30.70.260">
    <property type="match status" value="1"/>
</dbReference>
<gene>
    <name evidence="3 6" type="primary">purU</name>
    <name evidence="6" type="ORF">RI845_10740</name>
</gene>
<feature type="domain" description="Formyl transferase N-terminal" evidence="5">
    <location>
        <begin position="95"/>
        <end position="271"/>
    </location>
</feature>
<comment type="similarity">
    <text evidence="3">Belongs to the PurU family.</text>
</comment>
<dbReference type="InterPro" id="IPR036477">
    <property type="entry name" value="Formyl_transf_N_sf"/>
</dbReference>
<sequence length="289" mass="32790">MSAQAAEYNKYILTLKCPDRLGLMAQFSTALFENGAYVTKVTHFGDPETCIYNSRIEFDDREMTEGIETFKIKFDALAQELNMEYKLRSADYRPKVLLAVSKYDHCLNVLLTKWKGGVLPIDIVGVFSNHPDCKDFVEFYGLPFYHFPITKETKPQQETQILELMEKESVDLLVLARYMQILSDDLCTKLDGKAINIHHSFLPGFKGAKPYQQAYDRGVKLIGATAHYVTADLDEGPIIVQEVKHVDHATSVQDMIEIGHDSEATALARAVRLHVEDRIILNGERTIIL</sequence>
<dbReference type="InterPro" id="IPR004810">
    <property type="entry name" value="PurU"/>
</dbReference>
<dbReference type="PANTHER" id="PTHR42706">
    <property type="entry name" value="FORMYLTETRAHYDROFOLATE DEFORMYLASE"/>
    <property type="match status" value="1"/>
</dbReference>
<dbReference type="SUPFAM" id="SSF55021">
    <property type="entry name" value="ACT-like"/>
    <property type="match status" value="1"/>
</dbReference>